<reference evidence="9 10" key="1">
    <citation type="submission" date="2017-03" db="EMBL/GenBank/DDBJ databases">
        <title>Draft genome sequence of Streptomyces scabrisporus NF3, endophyte isolated from Amphipterygium adstringens.</title>
        <authorList>
            <person name="Vazquez M."/>
            <person name="Ceapa C.D."/>
            <person name="Rodriguez Luna D."/>
            <person name="Sanchez Esquivel S."/>
        </authorList>
    </citation>
    <scope>NUCLEOTIDE SEQUENCE [LARGE SCALE GENOMIC DNA]</scope>
    <source>
        <strain evidence="9 10">NF3</strain>
    </source>
</reference>
<evidence type="ECO:0000256" key="4">
    <source>
        <dbReference type="ARBA" id="ARBA00022475"/>
    </source>
</evidence>
<evidence type="ECO:0000313" key="10">
    <source>
        <dbReference type="Proteomes" id="UP000190037"/>
    </source>
</evidence>
<dbReference type="GO" id="GO:0034257">
    <property type="term" value="F:nicotinamide riboside transmembrane transporter activity"/>
    <property type="evidence" value="ECO:0007669"/>
    <property type="project" value="InterPro"/>
</dbReference>
<evidence type="ECO:0008006" key="11">
    <source>
        <dbReference type="Google" id="ProtNLM"/>
    </source>
</evidence>
<dbReference type="eggNOG" id="COG3201">
    <property type="taxonomic scope" value="Bacteria"/>
</dbReference>
<feature type="transmembrane region" description="Helical" evidence="8">
    <location>
        <begin position="66"/>
        <end position="83"/>
    </location>
</feature>
<comment type="subcellular location">
    <subcellularLocation>
        <location evidence="1">Cell membrane</location>
        <topology evidence="1">Multi-pass membrane protein</topology>
    </subcellularLocation>
</comment>
<keyword evidence="6 8" id="KW-1133">Transmembrane helix</keyword>
<keyword evidence="7 8" id="KW-0472">Membrane</keyword>
<feature type="transmembrane region" description="Helical" evidence="8">
    <location>
        <begin position="152"/>
        <end position="170"/>
    </location>
</feature>
<accession>A0A1T3NTB5</accession>
<dbReference type="STRING" id="159449.B4N89_02650"/>
<feature type="transmembrane region" description="Helical" evidence="8">
    <location>
        <begin position="176"/>
        <end position="196"/>
    </location>
</feature>
<feature type="transmembrane region" description="Helical" evidence="8">
    <location>
        <begin position="40"/>
        <end position="60"/>
    </location>
</feature>
<gene>
    <name evidence="9" type="ORF">B4N89_02650</name>
</gene>
<dbReference type="PANTHER" id="PTHR36122:SF2">
    <property type="entry name" value="NICOTINAMIDE RIBOSIDE TRANSPORTER PNUC"/>
    <property type="match status" value="1"/>
</dbReference>
<dbReference type="InterPro" id="IPR006419">
    <property type="entry name" value="NMN_transpt_PnuC"/>
</dbReference>
<name>A0A1T3NTB5_9ACTN</name>
<dbReference type="OrthoDB" id="9791248at2"/>
<evidence type="ECO:0000256" key="3">
    <source>
        <dbReference type="ARBA" id="ARBA00022448"/>
    </source>
</evidence>
<keyword evidence="5 8" id="KW-0812">Transmembrane</keyword>
<feature type="transmembrane region" description="Helical" evidence="8">
    <location>
        <begin position="104"/>
        <end position="121"/>
    </location>
</feature>
<evidence type="ECO:0000256" key="7">
    <source>
        <dbReference type="ARBA" id="ARBA00023136"/>
    </source>
</evidence>
<dbReference type="Pfam" id="PF04973">
    <property type="entry name" value="NMN_transporter"/>
    <property type="match status" value="1"/>
</dbReference>
<dbReference type="NCBIfam" id="TIGR01528">
    <property type="entry name" value="NMN_trans_PnuC"/>
    <property type="match status" value="1"/>
</dbReference>
<comment type="caution">
    <text evidence="9">The sequence shown here is derived from an EMBL/GenBank/DDBJ whole genome shotgun (WGS) entry which is preliminary data.</text>
</comment>
<evidence type="ECO:0000256" key="8">
    <source>
        <dbReference type="SAM" id="Phobius"/>
    </source>
</evidence>
<evidence type="ECO:0000256" key="6">
    <source>
        <dbReference type="ARBA" id="ARBA00022989"/>
    </source>
</evidence>
<organism evidence="9 10">
    <name type="scientific">Embleya scabrispora</name>
    <dbReference type="NCBI Taxonomy" id="159449"/>
    <lineage>
        <taxon>Bacteria</taxon>
        <taxon>Bacillati</taxon>
        <taxon>Actinomycetota</taxon>
        <taxon>Actinomycetes</taxon>
        <taxon>Kitasatosporales</taxon>
        <taxon>Streptomycetaceae</taxon>
        <taxon>Embleya</taxon>
    </lineage>
</organism>
<comment type="similarity">
    <text evidence="2">Belongs to the nicotinamide ribonucleoside (NR) uptake permease (TC 4.B.1) family.</text>
</comment>
<dbReference type="Proteomes" id="UP000190037">
    <property type="component" value="Unassembled WGS sequence"/>
</dbReference>
<evidence type="ECO:0000256" key="1">
    <source>
        <dbReference type="ARBA" id="ARBA00004651"/>
    </source>
</evidence>
<keyword evidence="3" id="KW-0813">Transport</keyword>
<dbReference type="PANTHER" id="PTHR36122">
    <property type="entry name" value="NICOTINAMIDE RIBOSIDE TRANSPORTER PNUC"/>
    <property type="match status" value="1"/>
</dbReference>
<dbReference type="AlphaFoldDB" id="A0A1T3NTB5"/>
<evidence type="ECO:0000256" key="5">
    <source>
        <dbReference type="ARBA" id="ARBA00022692"/>
    </source>
</evidence>
<protein>
    <recommendedName>
        <fullName evidence="11">Nicotinamide mononucleotide transporter</fullName>
    </recommendedName>
</protein>
<dbReference type="RefSeq" id="WP_078974261.1">
    <property type="nucleotide sequence ID" value="NZ_MWQN01000001.1"/>
</dbReference>
<evidence type="ECO:0000256" key="2">
    <source>
        <dbReference type="ARBA" id="ARBA00006669"/>
    </source>
</evidence>
<proteinExistence type="inferred from homology"/>
<feature type="transmembrane region" description="Helical" evidence="8">
    <location>
        <begin position="127"/>
        <end position="145"/>
    </location>
</feature>
<evidence type="ECO:0000313" key="9">
    <source>
        <dbReference type="EMBL" id="OPC79995.1"/>
    </source>
</evidence>
<sequence>MTGWLNDAAFTVANKPVPWSDLLGQIASLATVWLALRRNLWAWPVQIVGAALLIAANTSVHLGGSAMRNVVIIVAAGYGWWRWARGRRDTGEVEIRFGTTHERIALVALMAVGTVGFAQLLEHTGISWAPWPDAYIFVGSVVAMLAQARGLFEFWLVWIAVDLVGVPLAWQHGLVFSGLVYGVFLVMCVAGLVDWWNRSRRYRDKGAARGAERHLEGATA</sequence>
<keyword evidence="4" id="KW-1003">Cell membrane</keyword>
<dbReference type="EMBL" id="MWQN01000001">
    <property type="protein sequence ID" value="OPC79995.1"/>
    <property type="molecule type" value="Genomic_DNA"/>
</dbReference>
<dbReference type="GO" id="GO:0005886">
    <property type="term" value="C:plasma membrane"/>
    <property type="evidence" value="ECO:0007669"/>
    <property type="project" value="UniProtKB-SubCell"/>
</dbReference>
<keyword evidence="10" id="KW-1185">Reference proteome</keyword>